<evidence type="ECO:0000313" key="2">
    <source>
        <dbReference type="EMBL" id="KAJ7701677.1"/>
    </source>
</evidence>
<keyword evidence="3" id="KW-1185">Reference proteome</keyword>
<comment type="caution">
    <text evidence="2">The sequence shown here is derived from an EMBL/GenBank/DDBJ whole genome shotgun (WGS) entry which is preliminary data.</text>
</comment>
<organism evidence="2 3">
    <name type="scientific">Mycena metata</name>
    <dbReference type="NCBI Taxonomy" id="1033252"/>
    <lineage>
        <taxon>Eukaryota</taxon>
        <taxon>Fungi</taxon>
        <taxon>Dikarya</taxon>
        <taxon>Basidiomycota</taxon>
        <taxon>Agaricomycotina</taxon>
        <taxon>Agaricomycetes</taxon>
        <taxon>Agaricomycetidae</taxon>
        <taxon>Agaricales</taxon>
        <taxon>Marasmiineae</taxon>
        <taxon>Mycenaceae</taxon>
        <taxon>Mycena</taxon>
    </lineage>
</organism>
<sequence>MPRCTADAANKHTPGPIPAPPRNIQPLEAEKITSDLPKHPESAEAAPVQHRAEYPAPHRGRDRLHDIRERNRKKLLEAPSSAVFWKGIKRLSDPAPIPVSVTAGALRDVFEKRLNPPQLLPESFDATEHKFNRFLAALIPQSTTDTSDEGFFSAKWTEEDIAEVKDHIRKHSLDSATGEDAILYAEILQIPNDALAYLCNECIRRQDGPTICYRIIALESCVLKLLTLLIHKRITKWAISRGLIPDYQNGFREGYRTSNNPFILRCVKEWARSKGFTVYVAAVDATNAFPSTDHPTLWLKLIRMGMGGAIFD</sequence>
<gene>
    <name evidence="2" type="ORF">B0H16DRAFT_1347895</name>
</gene>
<dbReference type="Proteomes" id="UP001215598">
    <property type="component" value="Unassembled WGS sequence"/>
</dbReference>
<evidence type="ECO:0000256" key="1">
    <source>
        <dbReference type="SAM" id="MobiDB-lite"/>
    </source>
</evidence>
<protein>
    <recommendedName>
        <fullName evidence="4">Reverse transcriptase domain-containing protein</fullName>
    </recommendedName>
</protein>
<feature type="region of interest" description="Disordered" evidence="1">
    <location>
        <begin position="1"/>
        <end position="64"/>
    </location>
</feature>
<dbReference type="AlphaFoldDB" id="A0AAD7DY10"/>
<dbReference type="EMBL" id="JARKIB010000526">
    <property type="protein sequence ID" value="KAJ7701677.1"/>
    <property type="molecule type" value="Genomic_DNA"/>
</dbReference>
<name>A0AAD7DY10_9AGAR</name>
<reference evidence="2" key="1">
    <citation type="submission" date="2023-03" db="EMBL/GenBank/DDBJ databases">
        <title>Massive genome expansion in bonnet fungi (Mycena s.s.) driven by repeated elements and novel gene families across ecological guilds.</title>
        <authorList>
            <consortium name="Lawrence Berkeley National Laboratory"/>
            <person name="Harder C.B."/>
            <person name="Miyauchi S."/>
            <person name="Viragh M."/>
            <person name="Kuo A."/>
            <person name="Thoen E."/>
            <person name="Andreopoulos B."/>
            <person name="Lu D."/>
            <person name="Skrede I."/>
            <person name="Drula E."/>
            <person name="Henrissat B."/>
            <person name="Morin E."/>
            <person name="Kohler A."/>
            <person name="Barry K."/>
            <person name="LaButti K."/>
            <person name="Morin E."/>
            <person name="Salamov A."/>
            <person name="Lipzen A."/>
            <person name="Mereny Z."/>
            <person name="Hegedus B."/>
            <person name="Baldrian P."/>
            <person name="Stursova M."/>
            <person name="Weitz H."/>
            <person name="Taylor A."/>
            <person name="Grigoriev I.V."/>
            <person name="Nagy L.G."/>
            <person name="Martin F."/>
            <person name="Kauserud H."/>
        </authorList>
    </citation>
    <scope>NUCLEOTIDE SEQUENCE</scope>
    <source>
        <strain evidence="2">CBHHK182m</strain>
    </source>
</reference>
<proteinExistence type="predicted"/>
<feature type="non-terminal residue" evidence="2">
    <location>
        <position position="1"/>
    </location>
</feature>
<feature type="compositionally biased region" description="Basic and acidic residues" evidence="1">
    <location>
        <begin position="28"/>
        <end position="42"/>
    </location>
</feature>
<evidence type="ECO:0000313" key="3">
    <source>
        <dbReference type="Proteomes" id="UP001215598"/>
    </source>
</evidence>
<accession>A0AAD7DY10</accession>
<evidence type="ECO:0008006" key="4">
    <source>
        <dbReference type="Google" id="ProtNLM"/>
    </source>
</evidence>